<feature type="binding site" evidence="4">
    <location>
        <begin position="223"/>
        <end position="228"/>
    </location>
    <ligand>
        <name>NAD(+)</name>
        <dbReference type="ChEBI" id="CHEBI:57540"/>
    </ligand>
</feature>
<comment type="pathway">
    <text evidence="4">Amino-acid degradation; L-arginine degradation via AST pathway; L-glutamate and succinate from L-arginine: step 4/5.</text>
</comment>
<dbReference type="CDD" id="cd07095">
    <property type="entry name" value="ALDH_SGSD_AstD"/>
    <property type="match status" value="1"/>
</dbReference>
<dbReference type="PROSITE" id="PS00070">
    <property type="entry name" value="ALDEHYDE_DEHYDR_CYS"/>
    <property type="match status" value="1"/>
</dbReference>
<reference evidence="7 8" key="1">
    <citation type="submission" date="2019-03" db="EMBL/GenBank/DDBJ databases">
        <title>Genomic Encyclopedia of Type Strains, Phase IV (KMG-IV): sequencing the most valuable type-strain genomes for metagenomic binning, comparative biology and taxonomic classification.</title>
        <authorList>
            <person name="Goeker M."/>
        </authorList>
    </citation>
    <scope>NUCLEOTIDE SEQUENCE [LARGE SCALE GENOMIC DNA]</scope>
    <source>
        <strain evidence="7 8">DSM 2132</strain>
    </source>
</reference>
<feature type="active site" evidence="4">
    <location>
        <position position="280"/>
    </location>
</feature>
<dbReference type="AlphaFoldDB" id="A0A4R2PIG2"/>
<dbReference type="PANTHER" id="PTHR11699">
    <property type="entry name" value="ALDEHYDE DEHYDROGENASE-RELATED"/>
    <property type="match status" value="1"/>
</dbReference>
<dbReference type="GO" id="GO:0043824">
    <property type="term" value="F:succinylglutamate-semialdehyde dehydrogenase activity"/>
    <property type="evidence" value="ECO:0007669"/>
    <property type="project" value="UniProtKB-EC"/>
</dbReference>
<proteinExistence type="inferred from homology"/>
<evidence type="ECO:0000256" key="2">
    <source>
        <dbReference type="ARBA" id="ARBA00023002"/>
    </source>
</evidence>
<keyword evidence="2 4" id="KW-0560">Oxidoreductase</keyword>
<keyword evidence="8" id="KW-1185">Reference proteome</keyword>
<dbReference type="InterPro" id="IPR016163">
    <property type="entry name" value="Ald_DH_C"/>
</dbReference>
<dbReference type="SUPFAM" id="SSF53720">
    <property type="entry name" value="ALDH-like"/>
    <property type="match status" value="1"/>
</dbReference>
<keyword evidence="3 4" id="KW-0520">NAD</keyword>
<dbReference type="RefSeq" id="WP_132708175.1">
    <property type="nucleotide sequence ID" value="NZ_JACIGF010000004.1"/>
</dbReference>
<comment type="function">
    <text evidence="4">Catalyzes the NAD-dependent reduction of succinylglutamate semialdehyde into succinylglutamate.</text>
</comment>
<dbReference type="EC" id="1.2.1.71" evidence="4"/>
<evidence type="ECO:0000256" key="3">
    <source>
        <dbReference type="ARBA" id="ARBA00023027"/>
    </source>
</evidence>
<comment type="caution">
    <text evidence="7">The sequence shown here is derived from an EMBL/GenBank/DDBJ whole genome shotgun (WGS) entry which is preliminary data.</text>
</comment>
<protein>
    <recommendedName>
        <fullName evidence="4">N-succinylglutamate 5-semialdehyde dehydrogenase</fullName>
        <ecNumber evidence="4">1.2.1.71</ecNumber>
    </recommendedName>
    <alternativeName>
        <fullName evidence="4">Succinylglutamic semialdehyde dehydrogenase</fullName>
        <shortName evidence="4">SGSD</shortName>
    </alternativeName>
</protein>
<dbReference type="InterPro" id="IPR016162">
    <property type="entry name" value="Ald_DH_N"/>
</dbReference>
<evidence type="ECO:0000313" key="8">
    <source>
        <dbReference type="Proteomes" id="UP000295399"/>
    </source>
</evidence>
<dbReference type="UniPathway" id="UPA00185">
    <property type="reaction ID" value="UER00282"/>
</dbReference>
<comment type="similarity">
    <text evidence="4">Belongs to the aldehyde dehydrogenase family. AstD subfamily.</text>
</comment>
<dbReference type="InterPro" id="IPR017649">
    <property type="entry name" value="SuccinylGlu_semiald_DH_AstD"/>
</dbReference>
<dbReference type="FunFam" id="3.40.605.10:FF:000010">
    <property type="entry name" value="N-succinylglutamate 5-semialdehyde dehydrogenase"/>
    <property type="match status" value="1"/>
</dbReference>
<dbReference type="InParanoid" id="A0A4R2PIG2"/>
<dbReference type="InterPro" id="IPR016161">
    <property type="entry name" value="Ald_DH/histidinol_DH"/>
</dbReference>
<dbReference type="EMBL" id="SLXO01000004">
    <property type="protein sequence ID" value="TCP35272.1"/>
    <property type="molecule type" value="Genomic_DNA"/>
</dbReference>
<accession>A0A4R2PIG2</accession>
<dbReference type="HAMAP" id="MF_01174">
    <property type="entry name" value="Aldedh_AstD"/>
    <property type="match status" value="1"/>
</dbReference>
<dbReference type="Proteomes" id="UP000295399">
    <property type="component" value="Unassembled WGS sequence"/>
</dbReference>
<dbReference type="GO" id="GO:0019544">
    <property type="term" value="P:L-arginine catabolic process to L-glutamate"/>
    <property type="evidence" value="ECO:0007669"/>
    <property type="project" value="UniProtKB-UniRule"/>
</dbReference>
<dbReference type="NCBIfam" id="TIGR03240">
    <property type="entry name" value="arg_catab_astD"/>
    <property type="match status" value="1"/>
</dbReference>
<feature type="active site" evidence="4 5">
    <location>
        <position position="246"/>
    </location>
</feature>
<dbReference type="PROSITE" id="PS00687">
    <property type="entry name" value="ALDEHYDE_DEHYDR_GLU"/>
    <property type="match status" value="1"/>
</dbReference>
<feature type="domain" description="Aldehyde dehydrogenase" evidence="6">
    <location>
        <begin position="12"/>
        <end position="463"/>
    </location>
</feature>
<comment type="catalytic activity">
    <reaction evidence="4">
        <text>N-succinyl-L-glutamate 5-semialdehyde + NAD(+) + H2O = N-succinyl-L-glutamate + NADH + 2 H(+)</text>
        <dbReference type="Rhea" id="RHEA:10812"/>
        <dbReference type="ChEBI" id="CHEBI:15377"/>
        <dbReference type="ChEBI" id="CHEBI:15378"/>
        <dbReference type="ChEBI" id="CHEBI:57540"/>
        <dbReference type="ChEBI" id="CHEBI:57945"/>
        <dbReference type="ChEBI" id="CHEBI:58520"/>
        <dbReference type="ChEBI" id="CHEBI:58763"/>
        <dbReference type="EC" id="1.2.1.71"/>
    </reaction>
</comment>
<dbReference type="NCBIfam" id="NF006992">
    <property type="entry name" value="PRK09457.1"/>
    <property type="match status" value="1"/>
</dbReference>
<dbReference type="FunCoup" id="A0A4R2PIG2">
    <property type="interactions" value="11"/>
</dbReference>
<gene>
    <name evidence="4" type="primary">astD</name>
    <name evidence="7" type="ORF">EV659_104122</name>
</gene>
<keyword evidence="1 4" id="KW-0056">Arginine metabolism</keyword>
<evidence type="ECO:0000259" key="6">
    <source>
        <dbReference type="Pfam" id="PF00171"/>
    </source>
</evidence>
<sequence>MTDTPHLIGDRWCPGSGAPFASHDPATGAPLWTGAGAAAAEVDAAVAAARAAFDAWADHGLDARLALVEAYAERLRANQDRLTQAIARETGKARWDAAGEAQAMVNKVAISRQAYRDRTGVHDTVSGALRTRLEHRPHGVMAVFGPYNFPGHLPNGHIVPALIAGNTVVFKPSELTPAVAEIMVRCWQEAGLPPGVVNLVQGGRDTGMALSGHDGVDGILFTGSAATGAALHRQLAGRPDKLLALEMGGNNPLIAWDVEDPDPAALLIAQSAYLSGGQRCTCARRLIVPTGAEGDALVDRVAALIPAIRVGAWDAEPEPFMGPLVAPAAADRVMAQVQALLDRGARALVAPERPDPAGAFVRPGLIDVSGLADLADEEIFGPVLQVQRAADFEAALGLANATRYGLAAGLISDNAARWDRFSARARAGIVNWNRPLPGAASSAPFGGVGISGNHRPSAYYAADYCAYPMATLANAEGRVGAVDRPRGFAP</sequence>
<dbReference type="InterPro" id="IPR016160">
    <property type="entry name" value="Ald_DH_CS_CYS"/>
</dbReference>
<name>A0A4R2PIG2_RHOSA</name>
<organism evidence="7 8">
    <name type="scientific">Rhodothalassium salexigens DSM 2132</name>
    <dbReference type="NCBI Taxonomy" id="1188247"/>
    <lineage>
        <taxon>Bacteria</taxon>
        <taxon>Pseudomonadati</taxon>
        <taxon>Pseudomonadota</taxon>
        <taxon>Alphaproteobacteria</taxon>
        <taxon>Rhodothalassiales</taxon>
        <taxon>Rhodothalassiaceae</taxon>
        <taxon>Rhodothalassium</taxon>
    </lineage>
</organism>
<dbReference type="Gene3D" id="3.40.309.10">
    <property type="entry name" value="Aldehyde Dehydrogenase, Chain A, domain 2"/>
    <property type="match status" value="1"/>
</dbReference>
<dbReference type="Gene3D" id="3.40.605.10">
    <property type="entry name" value="Aldehyde Dehydrogenase, Chain A, domain 1"/>
    <property type="match status" value="1"/>
</dbReference>
<evidence type="ECO:0000256" key="4">
    <source>
        <dbReference type="HAMAP-Rule" id="MF_01174"/>
    </source>
</evidence>
<dbReference type="Pfam" id="PF00171">
    <property type="entry name" value="Aldedh"/>
    <property type="match status" value="1"/>
</dbReference>
<dbReference type="InterPro" id="IPR015590">
    <property type="entry name" value="Aldehyde_DH_dom"/>
</dbReference>
<dbReference type="OrthoDB" id="7168186at2"/>
<dbReference type="GO" id="GO:0019545">
    <property type="term" value="P:L-arginine catabolic process to succinate"/>
    <property type="evidence" value="ECO:0007669"/>
    <property type="project" value="UniProtKB-UniRule"/>
</dbReference>
<evidence type="ECO:0000256" key="1">
    <source>
        <dbReference type="ARBA" id="ARBA00022503"/>
    </source>
</evidence>
<dbReference type="InterPro" id="IPR029510">
    <property type="entry name" value="Ald_DH_CS_GLU"/>
</dbReference>
<evidence type="ECO:0000313" key="7">
    <source>
        <dbReference type="EMBL" id="TCP35272.1"/>
    </source>
</evidence>
<evidence type="ECO:0000256" key="5">
    <source>
        <dbReference type="PROSITE-ProRule" id="PRU10007"/>
    </source>
</evidence>